<feature type="transmembrane region" description="Helical" evidence="1">
    <location>
        <begin position="343"/>
        <end position="360"/>
    </location>
</feature>
<feature type="transmembrane region" description="Helical" evidence="1">
    <location>
        <begin position="82"/>
        <end position="105"/>
    </location>
</feature>
<feature type="transmembrane region" description="Helical" evidence="1">
    <location>
        <begin position="319"/>
        <end position="336"/>
    </location>
</feature>
<feature type="transmembrane region" description="Helical" evidence="1">
    <location>
        <begin position="266"/>
        <end position="287"/>
    </location>
</feature>
<feature type="transmembrane region" description="Helical" evidence="1">
    <location>
        <begin position="141"/>
        <end position="159"/>
    </location>
</feature>
<feature type="transmembrane region" description="Helical" evidence="1">
    <location>
        <begin position="215"/>
        <end position="234"/>
    </location>
</feature>
<comment type="caution">
    <text evidence="2">The sequence shown here is derived from an EMBL/GenBank/DDBJ whole genome shotgun (WGS) entry which is preliminary data.</text>
</comment>
<dbReference type="Pfam" id="PF10101">
    <property type="entry name" value="DUF2339"/>
    <property type="match status" value="1"/>
</dbReference>
<dbReference type="EMBL" id="JAYJJQ010000010">
    <property type="protein sequence ID" value="MEB3070024.1"/>
    <property type="molecule type" value="Genomic_DNA"/>
</dbReference>
<feature type="transmembrane region" description="Helical" evidence="1">
    <location>
        <begin position="294"/>
        <end position="313"/>
    </location>
</feature>
<keyword evidence="1" id="KW-0812">Transmembrane</keyword>
<feature type="transmembrane region" description="Helical" evidence="1">
    <location>
        <begin position="366"/>
        <end position="382"/>
    </location>
</feature>
<dbReference type="PANTHER" id="PTHR38434:SF1">
    <property type="entry name" value="BLL2549 PROTEIN"/>
    <property type="match status" value="1"/>
</dbReference>
<dbReference type="InterPro" id="IPR019286">
    <property type="entry name" value="DUF2339_TM"/>
</dbReference>
<feature type="transmembrane region" description="Helical" evidence="1">
    <location>
        <begin position="241"/>
        <end position="260"/>
    </location>
</feature>
<feature type="transmembrane region" description="Helical" evidence="1">
    <location>
        <begin position="165"/>
        <end position="186"/>
    </location>
</feature>
<name>A0ABU5Z1D2_9MYCO</name>
<dbReference type="RefSeq" id="WP_225396867.1">
    <property type="nucleotide sequence ID" value="NZ_JAYJJQ010000010.1"/>
</dbReference>
<evidence type="ECO:0000313" key="2">
    <source>
        <dbReference type="EMBL" id="MEB3070024.1"/>
    </source>
</evidence>
<feature type="transmembrane region" description="Helical" evidence="1">
    <location>
        <begin position="428"/>
        <end position="448"/>
    </location>
</feature>
<organism evidence="2 3">
    <name type="scientific">[Mycobacterium] vasticus</name>
    <dbReference type="NCBI Taxonomy" id="2875777"/>
    <lineage>
        <taxon>Bacteria</taxon>
        <taxon>Bacillati</taxon>
        <taxon>Actinomycetota</taxon>
        <taxon>Actinomycetes</taxon>
        <taxon>Mycobacteriales</taxon>
        <taxon>Mycobacteriaceae</taxon>
        <taxon>Mycolicibacter</taxon>
    </lineage>
</organism>
<evidence type="ECO:0000313" key="3">
    <source>
        <dbReference type="Proteomes" id="UP001299283"/>
    </source>
</evidence>
<feature type="transmembrane region" description="Helical" evidence="1">
    <location>
        <begin position="193"/>
        <end position="209"/>
    </location>
</feature>
<feature type="transmembrane region" description="Helical" evidence="1">
    <location>
        <begin position="460"/>
        <end position="487"/>
    </location>
</feature>
<accession>A0ABU5Z1D2</accession>
<protein>
    <submittedName>
        <fullName evidence="2">DUF2339 domain-containing protein</fullName>
    </submittedName>
</protein>
<feature type="transmembrane region" description="Helical" evidence="1">
    <location>
        <begin position="526"/>
        <end position="544"/>
    </location>
</feature>
<feature type="transmembrane region" description="Helical" evidence="1">
    <location>
        <begin position="111"/>
        <end position="129"/>
    </location>
</feature>
<gene>
    <name evidence="2" type="ORF">K5L39_12580</name>
</gene>
<dbReference type="Proteomes" id="UP001299283">
    <property type="component" value="Unassembled WGS sequence"/>
</dbReference>
<proteinExistence type="predicted"/>
<keyword evidence="1" id="KW-1133">Transmembrane helix</keyword>
<keyword evidence="3" id="KW-1185">Reference proteome</keyword>
<feature type="transmembrane region" description="Helical" evidence="1">
    <location>
        <begin position="389"/>
        <end position="408"/>
    </location>
</feature>
<reference evidence="2 3" key="1">
    <citation type="submission" date="2023-12" db="EMBL/GenBank/DDBJ databases">
        <title>Description of new species of Mycobacterium terrae complex isolated from sewage at the Sao Paulo Zoological Park Foundation in Brazil.</title>
        <authorList>
            <person name="Romagnoli C.L."/>
            <person name="Conceicao E.C."/>
            <person name="Machado E."/>
            <person name="Barreto L.B.P.F."/>
            <person name="Sharma A."/>
            <person name="Silva N.M."/>
            <person name="Marques L.E."/>
            <person name="Juliana M.A."/>
            <person name="Lourenco M.C.S."/>
            <person name="Digiampietri L.A."/>
            <person name="Suffys P.N."/>
            <person name="Viana-Niero C."/>
        </authorList>
    </citation>
    <scope>NUCLEOTIDE SEQUENCE [LARGE SCALE GENOMIC DNA]</scope>
    <source>
        <strain evidence="2 3">MYC017</strain>
    </source>
</reference>
<feature type="transmembrane region" description="Helical" evidence="1">
    <location>
        <begin position="493"/>
        <end position="514"/>
    </location>
</feature>
<sequence length="586" mass="58422">MSEPRAVLNRLTSECQAMSWQLYRISTELAELDRALSAPPAPIAAPVVPAARPLQPQPAPSQPEWEPELQPAVGDSGWVGKLLAVAGVAVTLVGVVLLLVLAAQAGILRPQIRVVGGFALSAALVGVGYRLHGRPGGRTGAIALAATGIAAAYLDIIAVTAYYQWIPAAAGLAVAAAVGGGGLVLARRWNSEHLGLLVLVPLIVLAPIVTADLDLLLIGFLLALSAAALPVQLGKDWIGMFAARIAAATLPLLAVLASYGDHDQGLLIGGACAVAALLAVVSGLLVLPTTTRPGALAVLSAAGTLPVLVARAVVGPVAATVLAAALSAATLALVLVRPGLPPAVVRVFATLSAVAALIAVTTALHGSVLAPVLLAMAVLIAVAGQSSAVARWAAVGFGCVGVLVYLSYASPGSLITATARSAADTVSTLAAGVLLIALVAATARAYAVAGVGSGADPAHVPILAAIGGSLVGYAVTAMTVTTGVALAGTGAGFLAGHMAATLCWIAMAAALLRYALRLADRDARRWAVSAGLVLVGAATAKLFLFDLATLDGMFRVAAFMVAGLLLLGMGTGYARSLAQQDGGQGR</sequence>
<dbReference type="PANTHER" id="PTHR38434">
    <property type="entry name" value="BLL2549 PROTEIN"/>
    <property type="match status" value="1"/>
</dbReference>
<feature type="transmembrane region" description="Helical" evidence="1">
    <location>
        <begin position="556"/>
        <end position="574"/>
    </location>
</feature>
<evidence type="ECO:0000256" key="1">
    <source>
        <dbReference type="SAM" id="Phobius"/>
    </source>
</evidence>
<keyword evidence="1" id="KW-0472">Membrane</keyword>